<gene>
    <name evidence="4" type="ORF">BKA02_000225</name>
</gene>
<dbReference type="GO" id="GO:0006417">
    <property type="term" value="P:regulation of translation"/>
    <property type="evidence" value="ECO:0007669"/>
    <property type="project" value="TreeGrafter"/>
</dbReference>
<dbReference type="Proteomes" id="UP000552045">
    <property type="component" value="Unassembled WGS sequence"/>
</dbReference>
<dbReference type="PANTHER" id="PTHR37461:SF1">
    <property type="entry name" value="ANTI-SIGMA-K FACTOR RSKA"/>
    <property type="match status" value="1"/>
</dbReference>
<dbReference type="GO" id="GO:0005886">
    <property type="term" value="C:plasma membrane"/>
    <property type="evidence" value="ECO:0007669"/>
    <property type="project" value="InterPro"/>
</dbReference>
<keyword evidence="2" id="KW-0472">Membrane</keyword>
<evidence type="ECO:0000259" key="3">
    <source>
        <dbReference type="Pfam" id="PF10099"/>
    </source>
</evidence>
<dbReference type="Pfam" id="PF10099">
    <property type="entry name" value="RskA_C"/>
    <property type="match status" value="1"/>
</dbReference>
<evidence type="ECO:0000313" key="5">
    <source>
        <dbReference type="Proteomes" id="UP000552045"/>
    </source>
</evidence>
<feature type="region of interest" description="Disordered" evidence="1">
    <location>
        <begin position="73"/>
        <end position="100"/>
    </location>
</feature>
<reference evidence="4 5" key="1">
    <citation type="submission" date="2020-07" db="EMBL/GenBank/DDBJ databases">
        <title>Sequencing the genomes of 1000 actinobacteria strains.</title>
        <authorList>
            <person name="Klenk H.-P."/>
        </authorList>
    </citation>
    <scope>NUCLEOTIDE SEQUENCE [LARGE SCALE GENOMIC DNA]</scope>
    <source>
        <strain evidence="4 5">DSM 22185</strain>
    </source>
</reference>
<sequence length="255" mass="25861">MNEEEFAELAAGHALHALSHADEARYLSALREHPEWGAIAASDAETAAGLADGVRPATPEVDVRDRLLAQIASTPQTPPDSAISATEETGEPSAGSTVEPPRRRGLRILFALAAGLALLAGIGYGTVALSNQLNRSPSVVALEKIEAAGDAAQASAALDDGGTATVHWSVELGEGVVVAEGLELLGEGQDYQLWVIRGGAALPAGLLAEPAEGQAIALLDGDVRAGDTVAMTVEQAGGSPTGAPTTDPLFAIPTP</sequence>
<feature type="transmembrane region" description="Helical" evidence="2">
    <location>
        <begin position="108"/>
        <end position="129"/>
    </location>
</feature>
<dbReference type="RefSeq" id="WP_179430503.1">
    <property type="nucleotide sequence ID" value="NZ_BAABLC010000003.1"/>
</dbReference>
<evidence type="ECO:0000313" key="4">
    <source>
        <dbReference type="EMBL" id="NYD53170.1"/>
    </source>
</evidence>
<keyword evidence="2" id="KW-1133">Transmembrane helix</keyword>
<dbReference type="InterPro" id="IPR051474">
    <property type="entry name" value="Anti-sigma-K/W_factor"/>
</dbReference>
<organism evidence="4 5">
    <name type="scientific">Microbacterium pseudoresistens</name>
    <dbReference type="NCBI Taxonomy" id="640634"/>
    <lineage>
        <taxon>Bacteria</taxon>
        <taxon>Bacillati</taxon>
        <taxon>Actinomycetota</taxon>
        <taxon>Actinomycetes</taxon>
        <taxon>Micrococcales</taxon>
        <taxon>Microbacteriaceae</taxon>
        <taxon>Microbacterium</taxon>
    </lineage>
</organism>
<dbReference type="AlphaFoldDB" id="A0A7Y9JLC0"/>
<proteinExistence type="predicted"/>
<evidence type="ECO:0000256" key="2">
    <source>
        <dbReference type="SAM" id="Phobius"/>
    </source>
</evidence>
<evidence type="ECO:0000256" key="1">
    <source>
        <dbReference type="SAM" id="MobiDB-lite"/>
    </source>
</evidence>
<protein>
    <submittedName>
        <fullName evidence="4">Anti-sigma-K factor RskA</fullName>
    </submittedName>
</protein>
<name>A0A7Y9JLC0_9MICO</name>
<dbReference type="EMBL" id="JACCBH010000001">
    <property type="protein sequence ID" value="NYD53170.1"/>
    <property type="molecule type" value="Genomic_DNA"/>
</dbReference>
<keyword evidence="5" id="KW-1185">Reference proteome</keyword>
<dbReference type="InterPro" id="IPR018764">
    <property type="entry name" value="RskA_C"/>
</dbReference>
<comment type="caution">
    <text evidence="4">The sequence shown here is derived from an EMBL/GenBank/DDBJ whole genome shotgun (WGS) entry which is preliminary data.</text>
</comment>
<feature type="domain" description="Anti-sigma K factor RskA C-terminal" evidence="3">
    <location>
        <begin position="111"/>
        <end position="247"/>
    </location>
</feature>
<accession>A0A7Y9JLC0</accession>
<keyword evidence="2" id="KW-0812">Transmembrane</keyword>
<dbReference type="PANTHER" id="PTHR37461">
    <property type="entry name" value="ANTI-SIGMA-K FACTOR RSKA"/>
    <property type="match status" value="1"/>
</dbReference>
<dbReference type="GO" id="GO:0016989">
    <property type="term" value="F:sigma factor antagonist activity"/>
    <property type="evidence" value="ECO:0007669"/>
    <property type="project" value="TreeGrafter"/>
</dbReference>